<evidence type="ECO:0000259" key="2">
    <source>
        <dbReference type="Pfam" id="PF08266"/>
    </source>
</evidence>
<reference evidence="3" key="1">
    <citation type="submission" date="2014-11" db="EMBL/GenBank/DDBJ databases">
        <authorList>
            <person name="Amaro Gonzalez C."/>
        </authorList>
    </citation>
    <scope>NUCLEOTIDE SEQUENCE</scope>
</reference>
<name>A0A0E9V303_ANGAN</name>
<dbReference type="Gene3D" id="2.60.40.60">
    <property type="entry name" value="Cadherins"/>
    <property type="match status" value="1"/>
</dbReference>
<organism evidence="3">
    <name type="scientific">Anguilla anguilla</name>
    <name type="common">European freshwater eel</name>
    <name type="synonym">Muraena anguilla</name>
    <dbReference type="NCBI Taxonomy" id="7936"/>
    <lineage>
        <taxon>Eukaryota</taxon>
        <taxon>Metazoa</taxon>
        <taxon>Chordata</taxon>
        <taxon>Craniata</taxon>
        <taxon>Vertebrata</taxon>
        <taxon>Euteleostomi</taxon>
        <taxon>Actinopterygii</taxon>
        <taxon>Neopterygii</taxon>
        <taxon>Teleostei</taxon>
        <taxon>Anguilliformes</taxon>
        <taxon>Anguillidae</taxon>
        <taxon>Anguilla</taxon>
    </lineage>
</organism>
<dbReference type="InterPro" id="IPR013164">
    <property type="entry name" value="Cadherin_N"/>
</dbReference>
<dbReference type="Pfam" id="PF08266">
    <property type="entry name" value="Cadherin_2"/>
    <property type="match status" value="1"/>
</dbReference>
<evidence type="ECO:0000256" key="1">
    <source>
        <dbReference type="ARBA" id="ARBA00023180"/>
    </source>
</evidence>
<sequence>MKRESVIGNIANDLGVDIKHLFSRNVRIDTKGRRRRYCDINQNSGDFNYF</sequence>
<reference evidence="3" key="2">
    <citation type="journal article" date="2015" name="Fish Shellfish Immunol.">
        <title>Early steps in the European eel (Anguilla anguilla)-Vibrio vulnificus interaction in the gills: Role of the RtxA13 toxin.</title>
        <authorList>
            <person name="Callol A."/>
            <person name="Pajuelo D."/>
            <person name="Ebbesson L."/>
            <person name="Teles M."/>
            <person name="MacKenzie S."/>
            <person name="Amaro C."/>
        </authorList>
    </citation>
    <scope>NUCLEOTIDE SEQUENCE</scope>
</reference>
<dbReference type="EMBL" id="GBXM01036772">
    <property type="protein sequence ID" value="JAH71805.1"/>
    <property type="molecule type" value="Transcribed_RNA"/>
</dbReference>
<proteinExistence type="predicted"/>
<evidence type="ECO:0000313" key="3">
    <source>
        <dbReference type="EMBL" id="JAH71805.1"/>
    </source>
</evidence>
<keyword evidence="1" id="KW-0325">Glycoprotein</keyword>
<dbReference type="AlphaFoldDB" id="A0A0E9V303"/>
<accession>A0A0E9V303</accession>
<feature type="domain" description="Cadherin N-terminal" evidence="2">
    <location>
        <begin position="2"/>
        <end position="46"/>
    </location>
</feature>
<protein>
    <recommendedName>
        <fullName evidence="2">Cadherin N-terminal domain-containing protein</fullName>
    </recommendedName>
</protein>